<feature type="chain" id="PRO_5001644607" evidence="2">
    <location>
        <begin position="21"/>
        <end position="377"/>
    </location>
</feature>
<keyword evidence="2" id="KW-0732">Signal</keyword>
<dbReference type="InParanoid" id="A0A067R051"/>
<dbReference type="Proteomes" id="UP000027135">
    <property type="component" value="Unassembled WGS sequence"/>
</dbReference>
<accession>A0A067R051</accession>
<organism evidence="3 4">
    <name type="scientific">Zootermopsis nevadensis</name>
    <name type="common">Dampwood termite</name>
    <dbReference type="NCBI Taxonomy" id="136037"/>
    <lineage>
        <taxon>Eukaryota</taxon>
        <taxon>Metazoa</taxon>
        <taxon>Ecdysozoa</taxon>
        <taxon>Arthropoda</taxon>
        <taxon>Hexapoda</taxon>
        <taxon>Insecta</taxon>
        <taxon>Pterygota</taxon>
        <taxon>Neoptera</taxon>
        <taxon>Polyneoptera</taxon>
        <taxon>Dictyoptera</taxon>
        <taxon>Blattodea</taxon>
        <taxon>Blattoidea</taxon>
        <taxon>Termitoidae</taxon>
        <taxon>Termopsidae</taxon>
        <taxon>Zootermopsis</taxon>
    </lineage>
</organism>
<reference evidence="3 4" key="1">
    <citation type="journal article" date="2014" name="Nat. Commun.">
        <title>Molecular traces of alternative social organization in a termite genome.</title>
        <authorList>
            <person name="Terrapon N."/>
            <person name="Li C."/>
            <person name="Robertson H.M."/>
            <person name="Ji L."/>
            <person name="Meng X."/>
            <person name="Booth W."/>
            <person name="Chen Z."/>
            <person name="Childers C.P."/>
            <person name="Glastad K.M."/>
            <person name="Gokhale K."/>
            <person name="Gowin J."/>
            <person name="Gronenberg W."/>
            <person name="Hermansen R.A."/>
            <person name="Hu H."/>
            <person name="Hunt B.G."/>
            <person name="Huylmans A.K."/>
            <person name="Khalil S.M."/>
            <person name="Mitchell R.D."/>
            <person name="Munoz-Torres M.C."/>
            <person name="Mustard J.A."/>
            <person name="Pan H."/>
            <person name="Reese J.T."/>
            <person name="Scharf M.E."/>
            <person name="Sun F."/>
            <person name="Vogel H."/>
            <person name="Xiao J."/>
            <person name="Yang W."/>
            <person name="Yang Z."/>
            <person name="Yang Z."/>
            <person name="Zhou J."/>
            <person name="Zhu J."/>
            <person name="Brent C.S."/>
            <person name="Elsik C.G."/>
            <person name="Goodisman M.A."/>
            <person name="Liberles D.A."/>
            <person name="Roe R.M."/>
            <person name="Vargo E.L."/>
            <person name="Vilcinskas A."/>
            <person name="Wang J."/>
            <person name="Bornberg-Bauer E."/>
            <person name="Korb J."/>
            <person name="Zhang G."/>
            <person name="Liebig J."/>
        </authorList>
    </citation>
    <scope>NUCLEOTIDE SEQUENCE [LARGE SCALE GENOMIC DNA]</scope>
    <source>
        <tissue evidence="3">Whole organism</tissue>
    </source>
</reference>
<dbReference type="OrthoDB" id="8193578at2759"/>
<evidence type="ECO:0000313" key="4">
    <source>
        <dbReference type="Proteomes" id="UP000027135"/>
    </source>
</evidence>
<keyword evidence="4" id="KW-1185">Reference proteome</keyword>
<feature type="signal peptide" evidence="2">
    <location>
        <begin position="1"/>
        <end position="20"/>
    </location>
</feature>
<name>A0A067R051_ZOONE</name>
<dbReference type="EMBL" id="KK853136">
    <property type="protein sequence ID" value="KDR10805.1"/>
    <property type="molecule type" value="Genomic_DNA"/>
</dbReference>
<feature type="region of interest" description="Disordered" evidence="1">
    <location>
        <begin position="74"/>
        <end position="107"/>
    </location>
</feature>
<evidence type="ECO:0000256" key="1">
    <source>
        <dbReference type="SAM" id="MobiDB-lite"/>
    </source>
</evidence>
<protein>
    <submittedName>
        <fullName evidence="3">Uncharacterized protein</fullName>
    </submittedName>
</protein>
<feature type="compositionally biased region" description="Polar residues" evidence="1">
    <location>
        <begin position="74"/>
        <end position="91"/>
    </location>
</feature>
<feature type="region of interest" description="Disordered" evidence="1">
    <location>
        <begin position="347"/>
        <end position="377"/>
    </location>
</feature>
<gene>
    <name evidence="3" type="ORF">L798_14898</name>
</gene>
<evidence type="ECO:0000256" key="2">
    <source>
        <dbReference type="SAM" id="SignalP"/>
    </source>
</evidence>
<sequence length="377" mass="40850">MKIILILVVLTTCLITASLGAPQIFPFSNLRSYFDHQSKNGPGSDKAAVVPQTTSAVDSLFRRPSNIGDIQVKTVPSSSATKYPKEQLQTNHKPDISPSLEPPASAEASPVLKYHPPIPEQVLKAPDTKPPILYGPLTEQDKTNENYQTPAVISQIPINVVGEKKYKLFGGFVPLTPSQALTSPPAASEYKPTVPYLSGVPPSQDLGTPTASYKYPEKYSTQKEQDDIEASKQSPVKITKASNHLYPKKWRPEKDKSKPTAKKNSPKTDFGKLNNLDSDSKQPKKDWALVREPQKIPAALQAASSFQKADVAFFPTQAKRKVPGIDEQITSETGFSGITAGVGGYADGGGGGDRVEFQMHGQQGPHSYKFGYDTGKG</sequence>
<feature type="region of interest" description="Disordered" evidence="1">
    <location>
        <begin position="178"/>
        <end position="288"/>
    </location>
</feature>
<dbReference type="STRING" id="136037.A0A067R051"/>
<feature type="compositionally biased region" description="Polar residues" evidence="1">
    <location>
        <begin position="231"/>
        <end position="242"/>
    </location>
</feature>
<feature type="compositionally biased region" description="Basic and acidic residues" evidence="1">
    <location>
        <begin position="215"/>
        <end position="225"/>
    </location>
</feature>
<dbReference type="AlphaFoldDB" id="A0A067R051"/>
<proteinExistence type="predicted"/>
<feature type="compositionally biased region" description="Basic and acidic residues" evidence="1">
    <location>
        <begin position="278"/>
        <end position="288"/>
    </location>
</feature>
<evidence type="ECO:0000313" key="3">
    <source>
        <dbReference type="EMBL" id="KDR10805.1"/>
    </source>
</evidence>